<dbReference type="PANTHER" id="PTHR46825">
    <property type="entry name" value="D-ALANYL-D-ALANINE-CARBOXYPEPTIDASE/ENDOPEPTIDASE AMPH"/>
    <property type="match status" value="1"/>
</dbReference>
<dbReference type="PANTHER" id="PTHR46825:SF15">
    <property type="entry name" value="BETA-LACTAMASE-RELATED DOMAIN-CONTAINING PROTEIN"/>
    <property type="match status" value="1"/>
</dbReference>
<protein>
    <submittedName>
        <fullName evidence="4">Beta-lactamase family protein</fullName>
    </submittedName>
</protein>
<evidence type="ECO:0000313" key="5">
    <source>
        <dbReference type="Proteomes" id="UP000662747"/>
    </source>
</evidence>
<evidence type="ECO:0000313" key="4">
    <source>
        <dbReference type="EMBL" id="QSQ25749.1"/>
    </source>
</evidence>
<gene>
    <name evidence="4" type="ORF">JY651_12795</name>
</gene>
<organism evidence="4 5">
    <name type="scientific">Pyxidicoccus parkwayensis</name>
    <dbReference type="NCBI Taxonomy" id="2813578"/>
    <lineage>
        <taxon>Bacteria</taxon>
        <taxon>Pseudomonadati</taxon>
        <taxon>Myxococcota</taxon>
        <taxon>Myxococcia</taxon>
        <taxon>Myxococcales</taxon>
        <taxon>Cystobacterineae</taxon>
        <taxon>Myxococcaceae</taxon>
        <taxon>Pyxidicoccus</taxon>
    </lineage>
</organism>
<dbReference type="InterPro" id="IPR012338">
    <property type="entry name" value="Beta-lactam/transpept-like"/>
</dbReference>
<dbReference type="Proteomes" id="UP000662747">
    <property type="component" value="Chromosome"/>
</dbReference>
<dbReference type="Pfam" id="PF00144">
    <property type="entry name" value="Beta-lactamase"/>
    <property type="match status" value="1"/>
</dbReference>
<feature type="chain" id="PRO_5045383896" evidence="2">
    <location>
        <begin position="27"/>
        <end position="639"/>
    </location>
</feature>
<evidence type="ECO:0000259" key="3">
    <source>
        <dbReference type="Pfam" id="PF00144"/>
    </source>
</evidence>
<sequence>MFQLRRPLVASVLCFLFLAPHRGAHALDAGTPVRDAGVPLPAIAPPSLEARVQAISEAFEERRRKHGVPGAALVIVAQGRVVLMRGFGARDVERELPVTADTRFLIGSVTKSFTSALAGLSVEEQRLDLDEPLRRYLPDFQWKDAELRRALTLRDLLCHRSGLDRAGDKAMGFGVLTRAELLQLLARAEPGAPLRASFGYSNLGYVVVGEALAAAYGAPYEQLVEQKLLQPLGMSASGFGRPAQESSAEPSRGYERRGGDPTRVAPYVAGRHDTLLEDSAAGALFSTARDMARWLRMLTERGTLDGQRLLQASTVEELWREHLKTGWGNGNPGYALGWFTRQWRGQPLVEHGGNVGGFETSVELIPSQGVGFVMLTNVTASPLRREARELVFSRLLDLPEPPPAPAASPSPEPVPASSPVPLTVDALMNRMIRAQGGRGRLSSLGGYEVRSRVRYPQQALESELVLTSGNGHGYHQVETYSALGKPLGREEFWLSGDEAWFGKAAVGEPVVARALSKELALENRRALALDGDLRWKTEWARVELTGMSEVDGEPCYVLRRSAPDSDPVEDLVSTRRFVVLLRRQGEASEKYSDFRKVGGLLLPFRTEVHQPGGMSSVREVTSWKLGVRTRDLDFRPPQN</sequence>
<dbReference type="Gene3D" id="3.40.710.10">
    <property type="entry name" value="DD-peptidase/beta-lactamase superfamily"/>
    <property type="match status" value="1"/>
</dbReference>
<name>A0ABX7P5H5_9BACT</name>
<proteinExistence type="predicted"/>
<accession>A0ABX7P5H5</accession>
<dbReference type="EMBL" id="CP071090">
    <property type="protein sequence ID" value="QSQ25749.1"/>
    <property type="molecule type" value="Genomic_DNA"/>
</dbReference>
<keyword evidence="2" id="KW-0732">Signal</keyword>
<evidence type="ECO:0000256" key="1">
    <source>
        <dbReference type="SAM" id="MobiDB-lite"/>
    </source>
</evidence>
<dbReference type="RefSeq" id="WP_206727300.1">
    <property type="nucleotide sequence ID" value="NZ_CP071090.1"/>
</dbReference>
<feature type="signal peptide" evidence="2">
    <location>
        <begin position="1"/>
        <end position="26"/>
    </location>
</feature>
<dbReference type="InterPro" id="IPR001466">
    <property type="entry name" value="Beta-lactam-related"/>
</dbReference>
<feature type="domain" description="Beta-lactamase-related" evidence="3">
    <location>
        <begin position="57"/>
        <end position="392"/>
    </location>
</feature>
<reference evidence="4 5" key="1">
    <citation type="submission" date="2021-02" db="EMBL/GenBank/DDBJ databases">
        <title>De Novo genome assembly of isolated myxobacteria.</title>
        <authorList>
            <person name="Stevens D.C."/>
        </authorList>
    </citation>
    <scope>NUCLEOTIDE SEQUENCE [LARGE SCALE GENOMIC DNA]</scope>
    <source>
        <strain evidence="5">SCPEA02</strain>
    </source>
</reference>
<dbReference type="SUPFAM" id="SSF56601">
    <property type="entry name" value="beta-lactamase/transpeptidase-like"/>
    <property type="match status" value="1"/>
</dbReference>
<keyword evidence="5" id="KW-1185">Reference proteome</keyword>
<evidence type="ECO:0000256" key="2">
    <source>
        <dbReference type="SAM" id="SignalP"/>
    </source>
</evidence>
<dbReference type="InterPro" id="IPR050491">
    <property type="entry name" value="AmpC-like"/>
</dbReference>
<feature type="region of interest" description="Disordered" evidence="1">
    <location>
        <begin position="239"/>
        <end position="263"/>
    </location>
</feature>